<dbReference type="Proteomes" id="UP001152759">
    <property type="component" value="Chromosome 3"/>
</dbReference>
<evidence type="ECO:0000256" key="13">
    <source>
        <dbReference type="SAM" id="Phobius"/>
    </source>
</evidence>
<dbReference type="InterPro" id="IPR015919">
    <property type="entry name" value="Cadherin-like_sf"/>
</dbReference>
<feature type="domain" description="Cadherin" evidence="15">
    <location>
        <begin position="1271"/>
        <end position="1370"/>
    </location>
</feature>
<feature type="domain" description="Cadherin" evidence="15">
    <location>
        <begin position="1375"/>
        <end position="1492"/>
    </location>
</feature>
<feature type="domain" description="Cadherin" evidence="15">
    <location>
        <begin position="490"/>
        <end position="591"/>
    </location>
</feature>
<feature type="domain" description="Cadherin" evidence="15">
    <location>
        <begin position="252"/>
        <end position="368"/>
    </location>
</feature>
<keyword evidence="8 13" id="KW-1133">Transmembrane helix</keyword>
<proteinExistence type="predicted"/>
<feature type="transmembrane region" description="Helical" evidence="13">
    <location>
        <begin position="1717"/>
        <end position="1741"/>
    </location>
</feature>
<keyword evidence="4 14" id="KW-0732">Signal</keyword>
<keyword evidence="11" id="KW-0325">Glycoprotein</keyword>
<dbReference type="SUPFAM" id="SSF49313">
    <property type="entry name" value="Cadherin-like"/>
    <property type="match status" value="14"/>
</dbReference>
<evidence type="ECO:0000259" key="15">
    <source>
        <dbReference type="PROSITE" id="PS50268"/>
    </source>
</evidence>
<keyword evidence="3 13" id="KW-0812">Transmembrane</keyword>
<dbReference type="PROSITE" id="PS00232">
    <property type="entry name" value="CADHERIN_1"/>
    <property type="match status" value="4"/>
</dbReference>
<evidence type="ECO:0000256" key="5">
    <source>
        <dbReference type="ARBA" id="ARBA00022737"/>
    </source>
</evidence>
<dbReference type="FunFam" id="2.60.40.60:FF:000118">
    <property type="entry name" value="protocadherin Fat 4"/>
    <property type="match status" value="1"/>
</dbReference>
<feature type="domain" description="Cadherin" evidence="15">
    <location>
        <begin position="806"/>
        <end position="929"/>
    </location>
</feature>
<dbReference type="FunFam" id="2.60.40.60:FF:000039">
    <property type="entry name" value="FAT atypical cadherin 3"/>
    <property type="match status" value="1"/>
</dbReference>
<evidence type="ECO:0000256" key="7">
    <source>
        <dbReference type="ARBA" id="ARBA00022889"/>
    </source>
</evidence>
<feature type="domain" description="Cadherin" evidence="15">
    <location>
        <begin position="937"/>
        <end position="1039"/>
    </location>
</feature>
<comment type="subcellular location">
    <subcellularLocation>
        <location evidence="1">Cell membrane</location>
        <topology evidence="1">Single-pass type I membrane protein</topology>
    </subcellularLocation>
</comment>
<dbReference type="PROSITE" id="PS50268">
    <property type="entry name" value="CADHERIN_2"/>
    <property type="match status" value="13"/>
</dbReference>
<protein>
    <recommendedName>
        <fullName evidence="15">Cadherin domain-containing protein</fullName>
    </recommendedName>
</protein>
<dbReference type="GO" id="GO:0005509">
    <property type="term" value="F:calcium ion binding"/>
    <property type="evidence" value="ECO:0007669"/>
    <property type="project" value="UniProtKB-UniRule"/>
</dbReference>
<feature type="domain" description="Cadherin" evidence="15">
    <location>
        <begin position="592"/>
        <end position="697"/>
    </location>
</feature>
<feature type="domain" description="Cadherin" evidence="15">
    <location>
        <begin position="369"/>
        <end position="489"/>
    </location>
</feature>
<feature type="domain" description="Cadherin" evidence="15">
    <location>
        <begin position="1040"/>
        <end position="1151"/>
    </location>
</feature>
<dbReference type="Pfam" id="PF00028">
    <property type="entry name" value="Cadherin"/>
    <property type="match status" value="10"/>
</dbReference>
<dbReference type="Gene3D" id="2.60.40.60">
    <property type="entry name" value="Cadherins"/>
    <property type="match status" value="14"/>
</dbReference>
<evidence type="ECO:0000256" key="6">
    <source>
        <dbReference type="ARBA" id="ARBA00022837"/>
    </source>
</evidence>
<gene>
    <name evidence="16" type="ORF">BEMITA_LOCUS5290</name>
</gene>
<evidence type="ECO:0000256" key="4">
    <source>
        <dbReference type="ARBA" id="ARBA00022729"/>
    </source>
</evidence>
<dbReference type="FunFam" id="2.60.40.60:FF:000033">
    <property type="entry name" value="FAT atypical cadherin 1"/>
    <property type="match status" value="1"/>
</dbReference>
<keyword evidence="6 12" id="KW-0106">Calcium</keyword>
<evidence type="ECO:0000256" key="10">
    <source>
        <dbReference type="ARBA" id="ARBA00023157"/>
    </source>
</evidence>
<evidence type="ECO:0000256" key="9">
    <source>
        <dbReference type="ARBA" id="ARBA00023136"/>
    </source>
</evidence>
<evidence type="ECO:0000256" key="2">
    <source>
        <dbReference type="ARBA" id="ARBA00022536"/>
    </source>
</evidence>
<sequence length="1748" mass="192597">MRVPHILNILGLFIGNIFEILAAKNGKINRPPQFVPGGDMARFSLPEDTHAGTAVYKLLASDPESTTLHFSISGEYFSVDRNTGVVTLLKPLDREEVDSLEVIISVTDEPIGGAEANTVSLRKEIPVIDVNDNKPVFLNRPYVFSVSEVTKVGTTLFSNITITDKDQGLNAEVVLSCVQSDACQYFSLSTEKVGEGEFMGIVTLAQPLDFEKQSAHSLMIRATDSNPKKRLSSTANIAINVLDVQDQPPVFVNAPYSSTLKENTPEAQDVLTVKVQDGDASNPRPITLSIENDNLHYFTLVEAESGVFVIQTSEIPIDREHPSILENGGVYTFNLRATELINGLLPSDTSVEPVTIVVTDIDDQKPVFNQQNFYINVSESISIGTPLPGLSMTVSDNDVGENARYILALDNLDHRINQWFKVEPEAATGHTPVVIRVINNKGLDYDRGVKKLQISVVAYVESDWGVFDVGATAEVFLNILDANDNAPQFSEENYSFTIPEDTPLQTMVANLTATDADSGDFAKISYVLRGFGMDKFYSDHQMGGLYVANKLDYEKQKSYSLSLEAKDGGGLVTAVNILVHLSDVNDNAPEFEANEYRRSVREGASSFQPQFFVKAMDRDTEANGKVSYSIIQSNSEVISVKEETGEIFLIQPASSSHTSRGQYELVIRATDHGTRPLHTDVPVFVHVGVSGNQRPVFKGAPYNVTIRENAQPLSPVIAVQATDPDGPDNQIEYRIANSADNFHINSTTGLISVSKKAILDLDVSKTSQYAVQVMAIDNGSPLRETAQTTVLVNIFDVNNKPPEFLSNANQNVYISEKTPIGEAILKMEAVDPDSNHNLGYYIVEPIKVFDKTGLTPKETRGFDLKNAFRINESSGELQVNSTLDHQAAAVIILTIEVRDKNAEEKIEEQFARVEVSVYIQPHNEENPVFLVGGWTSSDPIIKVTTPEEQAVGTTILQIIATDPLTDEPIRSFRALTALPRQLALDQAGNLLLTERLDYEVIGNTTLSLRLQAISEDDERYTDALVLIKVDDVNDHQPEFVHKRFTGSVVESANKGTFILKVQATDGDLPDSPYGYGTISYSLSGEHSSLVSINNETGEIKVAGDTIDREKMQVLRLIVTAVDTPLNREKQRRVSAPVIIEVVDINDNAPTFSSSQYSFVVLENVPLDTSVLNVSATDPDSGDGGRVEYELVDTSEAAGLFSINSQTGELKTAQQLTGKGRAESYGITIRAQDAGTPSLFTDVIVKVYIGDVISNDGVPSIIHPALGEVAYISENASIGTPVFKVVASDPDDPNSPEGRLMYSFLQDGSDSLNFFIDADTGRITTRALLDRETKEKYSLLLVVQDSGSVPQQTTQVLNIIVTDVDDHKPVFKRAIDESPVRLEILEESMPNSIIGTVKAVDLDVGDNANIGYLITYGNENDLFAINRTENNTGLITAVGRLDRESVAEHLLTIKCFKLSDTPSSLRKAYSRQDFSEIQVRIIVLEIDDNLPQFQKGNITVGARVNVPIDTLLLTLQAVDIDYNPDPITYSVKNWTFVSGFNSLVEVPNTPLPFHLNSQNGELRTSASMIDYMNGHFILNVSARNSDDEGKESFTTVKIYVERDRVLLKFIFLRPPTEIKTNLPNFTEEVEKALALKSSQLNIYDTQFYEKEDGSLDFSSTSSCFQLLNQDNLDLNEVHAILRDTSNNELKRVYDKYQVASVQRCAPQLLRAEVKWSQIAVLGIACFIGIAALISIFVLCCAYNRWKKMR</sequence>
<keyword evidence="10" id="KW-1015">Disulfide bond</keyword>
<dbReference type="FunFam" id="2.60.40.60:FF:000168">
    <property type="entry name" value="Cadherin-related family member 2"/>
    <property type="match status" value="1"/>
</dbReference>
<name>A0A9P0EZZ6_BEMTA</name>
<evidence type="ECO:0000313" key="17">
    <source>
        <dbReference type="Proteomes" id="UP001152759"/>
    </source>
</evidence>
<dbReference type="PRINTS" id="PR00205">
    <property type="entry name" value="CADHERIN"/>
</dbReference>
<organism evidence="16 17">
    <name type="scientific">Bemisia tabaci</name>
    <name type="common">Sweetpotato whitefly</name>
    <name type="synonym">Aleurodes tabaci</name>
    <dbReference type="NCBI Taxonomy" id="7038"/>
    <lineage>
        <taxon>Eukaryota</taxon>
        <taxon>Metazoa</taxon>
        <taxon>Ecdysozoa</taxon>
        <taxon>Arthropoda</taxon>
        <taxon>Hexapoda</taxon>
        <taxon>Insecta</taxon>
        <taxon>Pterygota</taxon>
        <taxon>Neoptera</taxon>
        <taxon>Paraneoptera</taxon>
        <taxon>Hemiptera</taxon>
        <taxon>Sternorrhyncha</taxon>
        <taxon>Aleyrodoidea</taxon>
        <taxon>Aleyrodidae</taxon>
        <taxon>Aleyrodinae</taxon>
        <taxon>Bemisia</taxon>
    </lineage>
</organism>
<keyword evidence="2" id="KW-0245">EGF-like domain</keyword>
<evidence type="ECO:0000256" key="1">
    <source>
        <dbReference type="ARBA" id="ARBA00004251"/>
    </source>
</evidence>
<feature type="chain" id="PRO_5040344103" description="Cadherin domain-containing protein" evidence="14">
    <location>
        <begin position="23"/>
        <end position="1748"/>
    </location>
</feature>
<feature type="signal peptide" evidence="14">
    <location>
        <begin position="1"/>
        <end position="22"/>
    </location>
</feature>
<dbReference type="InterPro" id="IPR002126">
    <property type="entry name" value="Cadherin-like_dom"/>
</dbReference>
<feature type="domain" description="Cadherin" evidence="15">
    <location>
        <begin position="43"/>
        <end position="137"/>
    </location>
</feature>
<dbReference type="CDD" id="cd11304">
    <property type="entry name" value="Cadherin_repeat"/>
    <property type="match status" value="14"/>
</dbReference>
<reference evidence="16" key="1">
    <citation type="submission" date="2021-12" db="EMBL/GenBank/DDBJ databases">
        <authorList>
            <person name="King R."/>
        </authorList>
    </citation>
    <scope>NUCLEOTIDE SEQUENCE</scope>
</reference>
<evidence type="ECO:0000256" key="12">
    <source>
        <dbReference type="PROSITE-ProRule" id="PRU00043"/>
    </source>
</evidence>
<dbReference type="GO" id="GO:0005886">
    <property type="term" value="C:plasma membrane"/>
    <property type="evidence" value="ECO:0007669"/>
    <property type="project" value="UniProtKB-SubCell"/>
</dbReference>
<dbReference type="SMART" id="SM00112">
    <property type="entry name" value="CA"/>
    <property type="match status" value="14"/>
</dbReference>
<dbReference type="GO" id="GO:0007156">
    <property type="term" value="P:homophilic cell adhesion via plasma membrane adhesion molecules"/>
    <property type="evidence" value="ECO:0007669"/>
    <property type="project" value="InterPro"/>
</dbReference>
<dbReference type="FunFam" id="2.60.40.60:FF:000020">
    <property type="entry name" value="Dachsous cadherin-related 1b"/>
    <property type="match status" value="2"/>
</dbReference>
<accession>A0A9P0EZZ6</accession>
<dbReference type="GO" id="GO:0048589">
    <property type="term" value="P:developmental growth"/>
    <property type="evidence" value="ECO:0007669"/>
    <property type="project" value="UniProtKB-ARBA"/>
</dbReference>
<evidence type="ECO:0000313" key="16">
    <source>
        <dbReference type="EMBL" id="CAH0386133.1"/>
    </source>
</evidence>
<evidence type="ECO:0000256" key="11">
    <source>
        <dbReference type="ARBA" id="ARBA00023180"/>
    </source>
</evidence>
<dbReference type="PANTHER" id="PTHR24026:SF133">
    <property type="entry name" value="CADHERIN-RELATED FAMILY MEMBER 2"/>
    <property type="match status" value="1"/>
</dbReference>
<dbReference type="GO" id="GO:0008104">
    <property type="term" value="P:intracellular protein localization"/>
    <property type="evidence" value="ECO:0007669"/>
    <property type="project" value="UniProtKB-ARBA"/>
</dbReference>
<dbReference type="GO" id="GO:0007163">
    <property type="term" value="P:establishment or maintenance of cell polarity"/>
    <property type="evidence" value="ECO:0007669"/>
    <property type="project" value="UniProtKB-ARBA"/>
</dbReference>
<evidence type="ECO:0000256" key="14">
    <source>
        <dbReference type="SAM" id="SignalP"/>
    </source>
</evidence>
<dbReference type="GO" id="GO:0048731">
    <property type="term" value="P:system development"/>
    <property type="evidence" value="ECO:0007669"/>
    <property type="project" value="UniProtKB-ARBA"/>
</dbReference>
<keyword evidence="7" id="KW-0130">Cell adhesion</keyword>
<dbReference type="GO" id="GO:0030154">
    <property type="term" value="P:cell differentiation"/>
    <property type="evidence" value="ECO:0007669"/>
    <property type="project" value="UniProtKB-ARBA"/>
</dbReference>
<evidence type="ECO:0000256" key="3">
    <source>
        <dbReference type="ARBA" id="ARBA00022692"/>
    </source>
</evidence>
<dbReference type="GO" id="GO:0048513">
    <property type="term" value="P:animal organ development"/>
    <property type="evidence" value="ECO:0007669"/>
    <property type="project" value="UniProtKB-ARBA"/>
</dbReference>
<dbReference type="InterPro" id="IPR020894">
    <property type="entry name" value="Cadherin_CS"/>
</dbReference>
<dbReference type="KEGG" id="btab:109031002"/>
<keyword evidence="5" id="KW-0677">Repeat</keyword>
<feature type="domain" description="Cadherin" evidence="15">
    <location>
        <begin position="138"/>
        <end position="251"/>
    </location>
</feature>
<keyword evidence="17" id="KW-1185">Reference proteome</keyword>
<dbReference type="EMBL" id="OU963864">
    <property type="protein sequence ID" value="CAH0386133.1"/>
    <property type="molecule type" value="Genomic_DNA"/>
</dbReference>
<feature type="domain" description="Cadherin" evidence="15">
    <location>
        <begin position="1152"/>
        <end position="1260"/>
    </location>
</feature>
<evidence type="ECO:0000256" key="8">
    <source>
        <dbReference type="ARBA" id="ARBA00022989"/>
    </source>
</evidence>
<feature type="domain" description="Cadherin" evidence="15">
    <location>
        <begin position="698"/>
        <end position="804"/>
    </location>
</feature>
<keyword evidence="9 13" id="KW-0472">Membrane</keyword>
<dbReference type="GO" id="GO:0001736">
    <property type="term" value="P:establishment of planar polarity"/>
    <property type="evidence" value="ECO:0007669"/>
    <property type="project" value="UniProtKB-ARBA"/>
</dbReference>
<dbReference type="PANTHER" id="PTHR24026">
    <property type="entry name" value="FAT ATYPICAL CADHERIN-RELATED"/>
    <property type="match status" value="1"/>
</dbReference>